<comment type="caution">
    <text evidence="7">The sequence shown here is derived from an EMBL/GenBank/DDBJ whole genome shotgun (WGS) entry which is preliminary data.</text>
</comment>
<dbReference type="SUPFAM" id="SSF88713">
    <property type="entry name" value="Glycoside hydrolase/deacetylase"/>
    <property type="match status" value="1"/>
</dbReference>
<protein>
    <recommendedName>
        <fullName evidence="3">Chitooligosaccharide deacetylase</fullName>
    </recommendedName>
    <alternativeName>
        <fullName evidence="5">Nodulation protein B</fullName>
    </alternativeName>
</protein>
<evidence type="ECO:0000256" key="4">
    <source>
        <dbReference type="ARBA" id="ARBA00022729"/>
    </source>
</evidence>
<comment type="function">
    <text evidence="1">Is involved in generating a small heat-stable compound (Nod), an acylated oligomer of N-acetylglucosamine, that stimulates mitosis in various plant protoplasts.</text>
</comment>
<accession>A0A5M6ZIP8</accession>
<evidence type="ECO:0000256" key="3">
    <source>
        <dbReference type="ARBA" id="ARBA00020071"/>
    </source>
</evidence>
<dbReference type="InterPro" id="IPR002509">
    <property type="entry name" value="NODB_dom"/>
</dbReference>
<dbReference type="Gene3D" id="3.20.20.370">
    <property type="entry name" value="Glycoside hydrolase/deacetylase"/>
    <property type="match status" value="1"/>
</dbReference>
<dbReference type="CDD" id="cd10967">
    <property type="entry name" value="CE4_GLA_like_6s"/>
    <property type="match status" value="1"/>
</dbReference>
<dbReference type="InterPro" id="IPR051398">
    <property type="entry name" value="Polysacch_Deacetylase"/>
</dbReference>
<dbReference type="GO" id="GO:0005975">
    <property type="term" value="P:carbohydrate metabolic process"/>
    <property type="evidence" value="ECO:0007669"/>
    <property type="project" value="InterPro"/>
</dbReference>
<evidence type="ECO:0000256" key="1">
    <source>
        <dbReference type="ARBA" id="ARBA00003236"/>
    </source>
</evidence>
<dbReference type="PROSITE" id="PS51677">
    <property type="entry name" value="NODB"/>
    <property type="match status" value="1"/>
</dbReference>
<evidence type="ECO:0000256" key="2">
    <source>
        <dbReference type="ARBA" id="ARBA00010973"/>
    </source>
</evidence>
<evidence type="ECO:0000313" key="7">
    <source>
        <dbReference type="EMBL" id="KAA5804703.1"/>
    </source>
</evidence>
<dbReference type="Pfam" id="PF01522">
    <property type="entry name" value="Polysacc_deac_1"/>
    <property type="match status" value="1"/>
</dbReference>
<dbReference type="PANTHER" id="PTHR34216">
    <property type="match status" value="1"/>
</dbReference>
<proteinExistence type="inferred from homology"/>
<keyword evidence="8" id="KW-1185">Reference proteome</keyword>
<organism evidence="7 8">
    <name type="scientific">Alkalicaulis satelles</name>
    <dbReference type="NCBI Taxonomy" id="2609175"/>
    <lineage>
        <taxon>Bacteria</taxon>
        <taxon>Pseudomonadati</taxon>
        <taxon>Pseudomonadota</taxon>
        <taxon>Alphaproteobacteria</taxon>
        <taxon>Maricaulales</taxon>
        <taxon>Maricaulaceae</taxon>
        <taxon>Alkalicaulis</taxon>
    </lineage>
</organism>
<gene>
    <name evidence="7" type="ORF">F1654_01490</name>
</gene>
<dbReference type="PANTHER" id="PTHR34216:SF11">
    <property type="entry name" value="CHITOOLIGOSACCHARIDE DEACETYLASE"/>
    <property type="match status" value="1"/>
</dbReference>
<dbReference type="AlphaFoldDB" id="A0A5M6ZIP8"/>
<evidence type="ECO:0000256" key="5">
    <source>
        <dbReference type="ARBA" id="ARBA00032976"/>
    </source>
</evidence>
<name>A0A5M6ZIP8_9PROT</name>
<evidence type="ECO:0000313" key="8">
    <source>
        <dbReference type="Proteomes" id="UP000325122"/>
    </source>
</evidence>
<dbReference type="Proteomes" id="UP000325122">
    <property type="component" value="Unassembled WGS sequence"/>
</dbReference>
<feature type="domain" description="NodB homology" evidence="6">
    <location>
        <begin position="39"/>
        <end position="258"/>
    </location>
</feature>
<dbReference type="RefSeq" id="WP_150021734.1">
    <property type="nucleotide sequence ID" value="NZ_VWOJ01000001.1"/>
</dbReference>
<sequence length="258" mass="27178">MTALADAPYIPAGGLAGKLRRLAARTLAVTPLNVRLTSPLISFSFDDAPLSSLTNGATILQGFGWRATYYIAGGFDGRTTHLGPMHDGPALKDIAARGHEIACHTYAHDDLSRVSAQQALSGCGKNRDYLSSQGLGSHPETFAFPYGEASPGAKRALLGPYRALRGVRPGINRGRTDRGLLKAVPLDGGEAGLGQALQAVADVKAEPGWLIFYGHDVRTGPSQWGCSPNFLETVCRACEGLDVRPVARALDLVEGLSG</sequence>
<evidence type="ECO:0000259" key="6">
    <source>
        <dbReference type="PROSITE" id="PS51677"/>
    </source>
</evidence>
<dbReference type="EMBL" id="VWOJ01000001">
    <property type="protein sequence ID" value="KAA5804703.1"/>
    <property type="molecule type" value="Genomic_DNA"/>
</dbReference>
<dbReference type="InterPro" id="IPR011330">
    <property type="entry name" value="Glyco_hydro/deAcase_b/a-brl"/>
</dbReference>
<keyword evidence="4" id="KW-0732">Signal</keyword>
<dbReference type="GO" id="GO:0016810">
    <property type="term" value="F:hydrolase activity, acting on carbon-nitrogen (but not peptide) bonds"/>
    <property type="evidence" value="ECO:0007669"/>
    <property type="project" value="InterPro"/>
</dbReference>
<comment type="similarity">
    <text evidence="2">Belongs to the polysaccharide deacetylase family.</text>
</comment>
<reference evidence="7 8" key="1">
    <citation type="submission" date="2019-09" db="EMBL/GenBank/DDBJ databases">
        <authorList>
            <person name="Kevbrin V."/>
            <person name="Grouzdev D.S."/>
        </authorList>
    </citation>
    <scope>NUCLEOTIDE SEQUENCE [LARGE SCALE GENOMIC DNA]</scope>
    <source>
        <strain evidence="7 8">G-192</strain>
    </source>
</reference>